<dbReference type="InterPro" id="IPR027806">
    <property type="entry name" value="HARBI1_dom"/>
</dbReference>
<dbReference type="Gramene" id="Jr14_08670_p1">
    <property type="protein sequence ID" value="cds.Jr14_08670_p1"/>
    <property type="gene ID" value="Jr14_08670"/>
</dbReference>
<dbReference type="InterPro" id="IPR045249">
    <property type="entry name" value="HARBI1-like"/>
</dbReference>
<keyword evidence="8" id="KW-1185">Reference proteome</keyword>
<keyword evidence="4" id="KW-0540">Nuclease</keyword>
<gene>
    <name evidence="9" type="primary">LOC108996879</name>
</gene>
<dbReference type="PANTHER" id="PTHR22930:SF228">
    <property type="entry name" value="PROTEIN ALP1-LIKE"/>
    <property type="match status" value="1"/>
</dbReference>
<accession>A0A6P9E1T0</accession>
<dbReference type="Pfam" id="PF13359">
    <property type="entry name" value="DDE_Tnp_4"/>
    <property type="match status" value="1"/>
</dbReference>
<dbReference type="GO" id="GO:0046872">
    <property type="term" value="F:metal ion binding"/>
    <property type="evidence" value="ECO:0007669"/>
    <property type="project" value="UniProtKB-KW"/>
</dbReference>
<evidence type="ECO:0000256" key="7">
    <source>
        <dbReference type="ARBA" id="ARBA00023242"/>
    </source>
</evidence>
<evidence type="ECO:0000313" key="8">
    <source>
        <dbReference type="Proteomes" id="UP000235220"/>
    </source>
</evidence>
<evidence type="ECO:0000256" key="6">
    <source>
        <dbReference type="ARBA" id="ARBA00022801"/>
    </source>
</evidence>
<keyword evidence="5" id="KW-0479">Metal-binding</keyword>
<dbReference type="Proteomes" id="UP000235220">
    <property type="component" value="Chromosome 14"/>
</dbReference>
<dbReference type="AlphaFoldDB" id="A0A6P9E1T0"/>
<proteinExistence type="inferred from homology"/>
<dbReference type="KEGG" id="jre:108996879"/>
<organism evidence="8 9">
    <name type="scientific">Juglans regia</name>
    <name type="common">English walnut</name>
    <dbReference type="NCBI Taxonomy" id="51240"/>
    <lineage>
        <taxon>Eukaryota</taxon>
        <taxon>Viridiplantae</taxon>
        <taxon>Streptophyta</taxon>
        <taxon>Embryophyta</taxon>
        <taxon>Tracheophyta</taxon>
        <taxon>Spermatophyta</taxon>
        <taxon>Magnoliopsida</taxon>
        <taxon>eudicotyledons</taxon>
        <taxon>Gunneridae</taxon>
        <taxon>Pentapetalae</taxon>
        <taxon>rosids</taxon>
        <taxon>fabids</taxon>
        <taxon>Fagales</taxon>
        <taxon>Juglandaceae</taxon>
        <taxon>Juglans</taxon>
    </lineage>
</organism>
<dbReference type="GO" id="GO:0004518">
    <property type="term" value="F:nuclease activity"/>
    <property type="evidence" value="ECO:0007669"/>
    <property type="project" value="UniProtKB-KW"/>
</dbReference>
<keyword evidence="6" id="KW-0378">Hydrolase</keyword>
<name>A0A6P9E1T0_JUGRE</name>
<dbReference type="OrthoDB" id="1681765at2759"/>
<dbReference type="RefSeq" id="XP_035541449.1">
    <property type="nucleotide sequence ID" value="XM_035685556.1"/>
</dbReference>
<protein>
    <submittedName>
        <fullName evidence="9">Nuclease HARBI1</fullName>
    </submittedName>
</protein>
<evidence type="ECO:0000256" key="3">
    <source>
        <dbReference type="ARBA" id="ARBA00006958"/>
    </source>
</evidence>
<evidence type="ECO:0000313" key="9">
    <source>
        <dbReference type="RefSeq" id="XP_035541449.1"/>
    </source>
</evidence>
<evidence type="ECO:0000256" key="5">
    <source>
        <dbReference type="ARBA" id="ARBA00022723"/>
    </source>
</evidence>
<evidence type="ECO:0000256" key="1">
    <source>
        <dbReference type="ARBA" id="ARBA00001968"/>
    </source>
</evidence>
<comment type="cofactor">
    <cofactor evidence="1">
        <name>a divalent metal cation</name>
        <dbReference type="ChEBI" id="CHEBI:60240"/>
    </cofactor>
</comment>
<dbReference type="GeneID" id="108996879"/>
<keyword evidence="7" id="KW-0539">Nucleus</keyword>
<dbReference type="GO" id="GO:0005634">
    <property type="term" value="C:nucleus"/>
    <property type="evidence" value="ECO:0007669"/>
    <property type="project" value="UniProtKB-SubCell"/>
</dbReference>
<reference evidence="9" key="1">
    <citation type="submission" date="2025-08" db="UniProtKB">
        <authorList>
            <consortium name="RefSeq"/>
        </authorList>
    </citation>
    <scope>IDENTIFICATION</scope>
    <source>
        <tissue evidence="9">Leaves</tissue>
    </source>
</reference>
<sequence length="228" mass="26043">MDGTMIPAVVPAELREAYRNQLGRVAQNVLAIVDFDMKFIFVYTGWEGSAHDARVFHHAASDPKARFPWPPEGQYYLVDSAYPCTTGLLPPYPRERYHRSDRHMDRGFHGYKDYFNYRHSTVRNIVERTFGVIKERFHILSNMPPYSVGRQGLIITACCALHNYIRTVTPDDWIFQTWSTMRLPVIEPAVGDGGSSPSHIDLSTEAQNNMSAIRDDIAIAMWEARGGY</sequence>
<dbReference type="GO" id="GO:0016787">
    <property type="term" value="F:hydrolase activity"/>
    <property type="evidence" value="ECO:0007669"/>
    <property type="project" value="UniProtKB-KW"/>
</dbReference>
<comment type="subcellular location">
    <subcellularLocation>
        <location evidence="2">Nucleus</location>
    </subcellularLocation>
</comment>
<evidence type="ECO:0000256" key="2">
    <source>
        <dbReference type="ARBA" id="ARBA00004123"/>
    </source>
</evidence>
<comment type="similarity">
    <text evidence="3">Belongs to the HARBI1 family.</text>
</comment>
<evidence type="ECO:0000256" key="4">
    <source>
        <dbReference type="ARBA" id="ARBA00022722"/>
    </source>
</evidence>
<dbReference type="PANTHER" id="PTHR22930">
    <property type="match status" value="1"/>
</dbReference>